<protein>
    <submittedName>
        <fullName evidence="1">Uncharacterized protein</fullName>
    </submittedName>
</protein>
<comment type="caution">
    <text evidence="1">The sequence shown here is derived from an EMBL/GenBank/DDBJ whole genome shotgun (WGS) entry which is preliminary data.</text>
</comment>
<keyword evidence="2" id="KW-1185">Reference proteome</keyword>
<evidence type="ECO:0000313" key="1">
    <source>
        <dbReference type="EMBL" id="ONI45585.1"/>
    </source>
</evidence>
<name>A0ACC8XJI6_9FIRM</name>
<gene>
    <name evidence="1" type="ORF">AN640_04420</name>
</gene>
<sequence>MNKDLLVKIYEEMERLNYRPNPAARALVNHKTGIIQVVIYNKLSAKDIYFICLMSSVIEYLSKNNYSIIVKHGYDKFSNCDGMIIMGLSQGDDIAMFKKIDIPTVLFGKTEQNVDYVDINNSQGMYLATNYLIQNKYKNIAFVTIDDNEPFCKERLNGYFKALKYNKIPIKKEKVFLTNNSIEGGQSIFNKILECAPDAIVCSTDLIALGIIEGAKRKDINIPKDLAVIGFD</sequence>
<dbReference type="EMBL" id="LJHD01000053">
    <property type="protein sequence ID" value="ONI45585.1"/>
    <property type="molecule type" value="Genomic_DNA"/>
</dbReference>
<proteinExistence type="predicted"/>
<accession>A0ACC8XJI6</accession>
<evidence type="ECO:0000313" key="2">
    <source>
        <dbReference type="Proteomes" id="UP000188637"/>
    </source>
</evidence>
<organism evidence="1 2">
    <name type="scientific">Candidatus Epulonipiscium fishelsonii</name>
    <dbReference type="NCBI Taxonomy" id="77094"/>
    <lineage>
        <taxon>Bacteria</taxon>
        <taxon>Bacillati</taxon>
        <taxon>Bacillota</taxon>
        <taxon>Clostridia</taxon>
        <taxon>Lachnospirales</taxon>
        <taxon>Lachnospiraceae</taxon>
        <taxon>Candidatus Epulonipiscium</taxon>
    </lineage>
</organism>
<reference evidence="1" key="1">
    <citation type="submission" date="2016-08" db="EMBL/GenBank/DDBJ databases">
        <authorList>
            <person name="Ngugi D.K."/>
            <person name="Miyake S."/>
            <person name="Stingl U."/>
        </authorList>
    </citation>
    <scope>NUCLEOTIDE SEQUENCE</scope>
    <source>
        <strain evidence="1">SCG-D08WGA-EpuloA1</strain>
    </source>
</reference>
<dbReference type="Proteomes" id="UP000188637">
    <property type="component" value="Unassembled WGS sequence"/>
</dbReference>